<organism evidence="2 3">
    <name type="scientific">Lasallia pustulata</name>
    <dbReference type="NCBI Taxonomy" id="136370"/>
    <lineage>
        <taxon>Eukaryota</taxon>
        <taxon>Fungi</taxon>
        <taxon>Dikarya</taxon>
        <taxon>Ascomycota</taxon>
        <taxon>Pezizomycotina</taxon>
        <taxon>Lecanoromycetes</taxon>
        <taxon>OSLEUM clade</taxon>
        <taxon>Umbilicariomycetidae</taxon>
        <taxon>Umbilicariales</taxon>
        <taxon>Umbilicariaceae</taxon>
        <taxon>Lasallia</taxon>
    </lineage>
</organism>
<feature type="region of interest" description="Disordered" evidence="1">
    <location>
        <begin position="67"/>
        <end position="127"/>
    </location>
</feature>
<dbReference type="AlphaFoldDB" id="A0A1W5CW22"/>
<reference evidence="3" key="1">
    <citation type="submission" date="2017-03" db="EMBL/GenBank/DDBJ databases">
        <authorList>
            <person name="Sharma R."/>
            <person name="Thines M."/>
        </authorList>
    </citation>
    <scope>NUCLEOTIDE SEQUENCE [LARGE SCALE GENOMIC DNA]</scope>
</reference>
<dbReference type="PANTHER" id="PTHR12292">
    <property type="entry name" value="RWD DOMAIN-CONTAINING PROTEIN"/>
    <property type="match status" value="1"/>
</dbReference>
<dbReference type="Proteomes" id="UP000192927">
    <property type="component" value="Unassembled WGS sequence"/>
</dbReference>
<evidence type="ECO:0000313" key="3">
    <source>
        <dbReference type="Proteomes" id="UP000192927"/>
    </source>
</evidence>
<accession>A0A1W5CW22</accession>
<dbReference type="EMBL" id="FWEW01000486">
    <property type="protein sequence ID" value="SLM35031.1"/>
    <property type="molecule type" value="Genomic_DNA"/>
</dbReference>
<evidence type="ECO:0000313" key="2">
    <source>
        <dbReference type="EMBL" id="SLM35031.1"/>
    </source>
</evidence>
<name>A0A1W5CW22_9LECA</name>
<evidence type="ECO:0000256" key="1">
    <source>
        <dbReference type="SAM" id="MobiDB-lite"/>
    </source>
</evidence>
<dbReference type="InterPro" id="IPR040213">
    <property type="entry name" value="GIR2-like"/>
</dbReference>
<protein>
    <recommendedName>
        <fullName evidence="4">ZC3H15/TMA46 family C-terminal domain-containing protein</fullName>
    </recommendedName>
</protein>
<feature type="compositionally biased region" description="Basic and acidic residues" evidence="1">
    <location>
        <begin position="67"/>
        <end position="107"/>
    </location>
</feature>
<proteinExistence type="predicted"/>
<keyword evidence="3" id="KW-1185">Reference proteome</keyword>
<evidence type="ECO:0008006" key="4">
    <source>
        <dbReference type="Google" id="ProtNLM"/>
    </source>
</evidence>
<sequence length="127" mass="14632">MAMVFTLVSTLKDGAELLISERQAAAQAIKDLAAAQAEEEENKKFHGTAVTRESFLEWRVRFRKEMEEEESKKREDKEAEDKKRKVKAEERLTGKQPWEKGLVRKLDEDEDEGPDGLEAIERLKVEA</sequence>